<evidence type="ECO:0000313" key="3">
    <source>
        <dbReference type="Proteomes" id="UP000735302"/>
    </source>
</evidence>
<evidence type="ECO:0000313" key="2">
    <source>
        <dbReference type="EMBL" id="GFO34841.1"/>
    </source>
</evidence>
<gene>
    <name evidence="2" type="ORF">PoB_006134600</name>
</gene>
<keyword evidence="3" id="KW-1185">Reference proteome</keyword>
<accession>A0AAV4CSI3</accession>
<feature type="transmembrane region" description="Helical" evidence="1">
    <location>
        <begin position="20"/>
        <end position="43"/>
    </location>
</feature>
<comment type="caution">
    <text evidence="2">The sequence shown here is derived from an EMBL/GenBank/DDBJ whole genome shotgun (WGS) entry which is preliminary data.</text>
</comment>
<protein>
    <submittedName>
        <fullName evidence="2">Uncharacterized protein</fullName>
    </submittedName>
</protein>
<proteinExistence type="predicted"/>
<dbReference type="AlphaFoldDB" id="A0AAV4CSI3"/>
<dbReference type="EMBL" id="BLXT01006948">
    <property type="protein sequence ID" value="GFO34841.1"/>
    <property type="molecule type" value="Genomic_DNA"/>
</dbReference>
<sequence>MFGKSTSKLLFIGPRHSTPLCHNAAVIVVVVVVVVVVVIVVVVPDISIAANEVSGFSPPRNRRPSLRSTVGPGLCGGSSLPHCSRPKLQTPAMEGEQQDSMVSNSLFSAVLSVMIDPTCYVR</sequence>
<keyword evidence="1" id="KW-0472">Membrane</keyword>
<keyword evidence="1" id="KW-0812">Transmembrane</keyword>
<name>A0AAV4CSI3_9GAST</name>
<organism evidence="2 3">
    <name type="scientific">Plakobranchus ocellatus</name>
    <dbReference type="NCBI Taxonomy" id="259542"/>
    <lineage>
        <taxon>Eukaryota</taxon>
        <taxon>Metazoa</taxon>
        <taxon>Spiralia</taxon>
        <taxon>Lophotrochozoa</taxon>
        <taxon>Mollusca</taxon>
        <taxon>Gastropoda</taxon>
        <taxon>Heterobranchia</taxon>
        <taxon>Euthyneura</taxon>
        <taxon>Panpulmonata</taxon>
        <taxon>Sacoglossa</taxon>
        <taxon>Placobranchoidea</taxon>
        <taxon>Plakobranchidae</taxon>
        <taxon>Plakobranchus</taxon>
    </lineage>
</organism>
<dbReference type="Proteomes" id="UP000735302">
    <property type="component" value="Unassembled WGS sequence"/>
</dbReference>
<evidence type="ECO:0000256" key="1">
    <source>
        <dbReference type="SAM" id="Phobius"/>
    </source>
</evidence>
<keyword evidence="1" id="KW-1133">Transmembrane helix</keyword>
<reference evidence="2 3" key="1">
    <citation type="journal article" date="2021" name="Elife">
        <title>Chloroplast acquisition without the gene transfer in kleptoplastic sea slugs, Plakobranchus ocellatus.</title>
        <authorList>
            <person name="Maeda T."/>
            <person name="Takahashi S."/>
            <person name="Yoshida T."/>
            <person name="Shimamura S."/>
            <person name="Takaki Y."/>
            <person name="Nagai Y."/>
            <person name="Toyoda A."/>
            <person name="Suzuki Y."/>
            <person name="Arimoto A."/>
            <person name="Ishii H."/>
            <person name="Satoh N."/>
            <person name="Nishiyama T."/>
            <person name="Hasebe M."/>
            <person name="Maruyama T."/>
            <person name="Minagawa J."/>
            <person name="Obokata J."/>
            <person name="Shigenobu S."/>
        </authorList>
    </citation>
    <scope>NUCLEOTIDE SEQUENCE [LARGE SCALE GENOMIC DNA]</scope>
</reference>